<dbReference type="InterPro" id="IPR032710">
    <property type="entry name" value="NTF2-like_dom_sf"/>
</dbReference>
<dbReference type="Pfam" id="PF12680">
    <property type="entry name" value="SnoaL_2"/>
    <property type="match status" value="1"/>
</dbReference>
<organism evidence="2 3">
    <name type="scientific">Phreatobacter cathodiphilus</name>
    <dbReference type="NCBI Taxonomy" id="1868589"/>
    <lineage>
        <taxon>Bacteria</taxon>
        <taxon>Pseudomonadati</taxon>
        <taxon>Pseudomonadota</taxon>
        <taxon>Alphaproteobacteria</taxon>
        <taxon>Hyphomicrobiales</taxon>
        <taxon>Phreatobacteraceae</taxon>
        <taxon>Phreatobacter</taxon>
    </lineage>
</organism>
<dbReference type="Proteomes" id="UP000237889">
    <property type="component" value="Chromosome"/>
</dbReference>
<feature type="domain" description="SnoaL-like" evidence="1">
    <location>
        <begin position="7"/>
        <end position="108"/>
    </location>
</feature>
<dbReference type="OrthoDB" id="9803684at2"/>
<gene>
    <name evidence="2" type="ORF">C6569_14005</name>
</gene>
<protein>
    <submittedName>
        <fullName evidence="2">Polyketide cyclase</fullName>
    </submittedName>
</protein>
<dbReference type="Gene3D" id="3.10.450.50">
    <property type="match status" value="1"/>
</dbReference>
<dbReference type="InterPro" id="IPR037401">
    <property type="entry name" value="SnoaL-like"/>
</dbReference>
<name>A0A2S0ND70_9HYPH</name>
<proteinExistence type="predicted"/>
<dbReference type="PANTHER" id="PTHR34003">
    <property type="entry name" value="BLL2395 PROTEIN"/>
    <property type="match status" value="1"/>
</dbReference>
<dbReference type="AlphaFoldDB" id="A0A2S0ND70"/>
<evidence type="ECO:0000313" key="3">
    <source>
        <dbReference type="Proteomes" id="UP000237889"/>
    </source>
</evidence>
<dbReference type="SUPFAM" id="SSF54427">
    <property type="entry name" value="NTF2-like"/>
    <property type="match status" value="1"/>
</dbReference>
<dbReference type="RefSeq" id="WP_106749436.1">
    <property type="nucleotide sequence ID" value="NZ_CP027668.1"/>
</dbReference>
<evidence type="ECO:0000259" key="1">
    <source>
        <dbReference type="Pfam" id="PF12680"/>
    </source>
</evidence>
<dbReference type="KEGG" id="phr:C6569_14005"/>
<reference evidence="2 3" key="1">
    <citation type="submission" date="2018-03" db="EMBL/GenBank/DDBJ databases">
        <title>Genome sequencing of Phreatobacter sp.</title>
        <authorList>
            <person name="Kim S.-J."/>
            <person name="Heo J."/>
            <person name="Kwon S.-W."/>
        </authorList>
    </citation>
    <scope>NUCLEOTIDE SEQUENCE [LARGE SCALE GENOMIC DNA]</scope>
    <source>
        <strain evidence="2 3">S-12</strain>
    </source>
</reference>
<keyword evidence="3" id="KW-1185">Reference proteome</keyword>
<evidence type="ECO:0000313" key="2">
    <source>
        <dbReference type="EMBL" id="AVO46095.1"/>
    </source>
</evidence>
<sequence>MPARSTVERFVALVESGDHVGAIEAFYAEDASMQENLAPPRVGKAMLIAHEKAALARVASVHTHKVKTLLVDGDQVAIHWIFDFTLPDGSTRRFDEMALQTWRGEEIVTERFFYDPATTR</sequence>
<dbReference type="PANTHER" id="PTHR34003:SF2">
    <property type="entry name" value="SNOAL-LIKE DOMAIN-CONTAINING PROTEIN"/>
    <property type="match status" value="1"/>
</dbReference>
<dbReference type="EMBL" id="CP027668">
    <property type="protein sequence ID" value="AVO46095.1"/>
    <property type="molecule type" value="Genomic_DNA"/>
</dbReference>
<accession>A0A2S0ND70</accession>